<dbReference type="AlphaFoldDB" id="A0A7X6L5H5"/>
<protein>
    <submittedName>
        <fullName evidence="1">DNA-directed RNA polymerase subunit beta</fullName>
    </submittedName>
</protein>
<accession>A0A7X6L5H5</accession>
<name>A0A7X6L5H5_9NOCA</name>
<reference evidence="1 2" key="1">
    <citation type="submission" date="2020-04" db="EMBL/GenBank/DDBJ databases">
        <title>MicrobeNet Type strains.</title>
        <authorList>
            <person name="Nicholson A.C."/>
        </authorList>
    </citation>
    <scope>NUCLEOTIDE SEQUENCE [LARGE SCALE GENOMIC DNA]</scope>
    <source>
        <strain evidence="1 2">DSM 44956</strain>
    </source>
</reference>
<keyword evidence="2" id="KW-1185">Reference proteome</keyword>
<organism evidence="1 2">
    <name type="scientific">Nocardia gamkensis</name>
    <dbReference type="NCBI Taxonomy" id="352869"/>
    <lineage>
        <taxon>Bacteria</taxon>
        <taxon>Bacillati</taxon>
        <taxon>Actinomycetota</taxon>
        <taxon>Actinomycetes</taxon>
        <taxon>Mycobacteriales</taxon>
        <taxon>Nocardiaceae</taxon>
        <taxon>Nocardia</taxon>
    </lineage>
</organism>
<keyword evidence="1" id="KW-0804">Transcription</keyword>
<evidence type="ECO:0000313" key="2">
    <source>
        <dbReference type="Proteomes" id="UP000540698"/>
    </source>
</evidence>
<evidence type="ECO:0000313" key="1">
    <source>
        <dbReference type="EMBL" id="NKY28040.1"/>
    </source>
</evidence>
<keyword evidence="1" id="KW-0240">DNA-directed RNA polymerase</keyword>
<sequence>MEQRPLGDTPRSRCQFYRRECDLPAIVDPPGLGRIVLRAGSVWALTMPSSLGQAVKAHMQSKRVRLGPILAHPRSNRWTFLIAPDLPENDTRLFAELFRLNVSVSRTGSTIALPSPTASVGAIRCWIVPPRNGFRPSGREVVAAVRAWADPAPRRR</sequence>
<proteinExistence type="predicted"/>
<dbReference type="EMBL" id="JAAXOS010000008">
    <property type="protein sequence ID" value="NKY28040.1"/>
    <property type="molecule type" value="Genomic_DNA"/>
</dbReference>
<gene>
    <name evidence="1" type="ORF">HGB38_17665</name>
</gene>
<dbReference type="Proteomes" id="UP000540698">
    <property type="component" value="Unassembled WGS sequence"/>
</dbReference>
<dbReference type="GO" id="GO:0000428">
    <property type="term" value="C:DNA-directed RNA polymerase complex"/>
    <property type="evidence" value="ECO:0007669"/>
    <property type="project" value="UniProtKB-KW"/>
</dbReference>
<comment type="caution">
    <text evidence="1">The sequence shown here is derived from an EMBL/GenBank/DDBJ whole genome shotgun (WGS) entry which is preliminary data.</text>
</comment>